<dbReference type="Proteomes" id="UP000035909">
    <property type="component" value="Unassembled WGS sequence"/>
</dbReference>
<evidence type="ECO:0000256" key="5">
    <source>
        <dbReference type="ARBA" id="ARBA00023136"/>
    </source>
</evidence>
<evidence type="ECO:0000256" key="1">
    <source>
        <dbReference type="ARBA" id="ARBA00004651"/>
    </source>
</evidence>
<dbReference type="InterPro" id="IPR003838">
    <property type="entry name" value="ABC3_permease_C"/>
</dbReference>
<keyword evidence="4 6" id="KW-1133">Transmembrane helix</keyword>
<sequence>MTDMSDTRVITASANHSLMLKWTWRELWQGQLWPVAVALTLIIACVFALAALVVRVEKVMVAQGRSMIAADLVLRASNPISPDLIAQAQRQGLVISRQTRFGTMAFSDSAMQLVSVKSVEGNFPLRGELSLKTPTGMHHQVLPGELWLDERLFGLLNVKPGDSLAIGDAELVVSGTIVQEPELSFNPFSQMPAVMIHADDLARTGAIQPGSRVSYRAYFNGADNQLAALQQAVTLTPDQRWISETTQGRTGDMLDKARQYLSLTLILVILMAAATLVLTCLHYVSTRTETVAMMKSLGASKRWLWRWLARQLAMLFAVAATAGITLGWLLEYLLRVPLHDILPDPLPDMGWTPGVVSLLVAGLVALPGMGIALIRLVDAPAISVIQQQVDWPVQKRGYWLLVLPLAAALLWFGQNTLVWMTLAGLLVVLAVLAGLGVALVLLLKRGQWGPAMTLALSRISRSRMATGAQLAALTSSLMLLTVIWLLRSDLLADWQQTLPLDAPNVFALNISPEQREEYLSTLDAEGVIRSDIYPVIRGRLTHRNGEDLLAGEREEQDDALRRELNFTWRKAMPVHNTLMEGRWGEPGSVSVESGIAERLGIVLGDTLTFSVNSQPFTANVSSIREVEWRNMRPNFFFIFAPDVMETLPATWLVSYRVEDGQSALVNRLGRDFPTVTLLDLRTMATRIQGIMQQISLSLSVLAALGVISGLLLVLTLLRLSMAQRRQEIRLYRTLGASKKRIAATVWGEFGIMALLAGVLAAAAAEVVVAALVKWGFELPVQGHPVIWLVVPVLSLLLVVVIIRSMLRDLLEPVRS</sequence>
<protein>
    <submittedName>
        <fullName evidence="8">ABC transporter permease</fullName>
    </submittedName>
</protein>
<evidence type="ECO:0000259" key="7">
    <source>
        <dbReference type="Pfam" id="PF02687"/>
    </source>
</evidence>
<organism evidence="8 9">
    <name type="scientific">Photobacterium ganghwense</name>
    <dbReference type="NCBI Taxonomy" id="320778"/>
    <lineage>
        <taxon>Bacteria</taxon>
        <taxon>Pseudomonadati</taxon>
        <taxon>Pseudomonadota</taxon>
        <taxon>Gammaproteobacteria</taxon>
        <taxon>Vibrionales</taxon>
        <taxon>Vibrionaceae</taxon>
        <taxon>Photobacterium</taxon>
    </lineage>
</organism>
<feature type="transmembrane region" description="Helical" evidence="6">
    <location>
        <begin position="397"/>
        <end position="413"/>
    </location>
</feature>
<name>A0A0J1H0I6_9GAMM</name>
<keyword evidence="9" id="KW-1185">Reference proteome</keyword>
<evidence type="ECO:0000256" key="3">
    <source>
        <dbReference type="ARBA" id="ARBA00022692"/>
    </source>
</evidence>
<feature type="transmembrane region" description="Helical" evidence="6">
    <location>
        <begin position="32"/>
        <end position="54"/>
    </location>
</feature>
<gene>
    <name evidence="8" type="ORF">ABT57_22080</name>
</gene>
<evidence type="ECO:0000256" key="4">
    <source>
        <dbReference type="ARBA" id="ARBA00022989"/>
    </source>
</evidence>
<dbReference type="PATRIC" id="fig|320778.3.peg.4736"/>
<feature type="domain" description="ABC3 transporter permease C-terminal" evidence="7">
    <location>
        <begin position="700"/>
        <end position="801"/>
    </location>
</feature>
<proteinExistence type="predicted"/>
<feature type="transmembrane region" description="Helical" evidence="6">
    <location>
        <begin position="696"/>
        <end position="720"/>
    </location>
</feature>
<evidence type="ECO:0000256" key="2">
    <source>
        <dbReference type="ARBA" id="ARBA00022475"/>
    </source>
</evidence>
<comment type="caution">
    <text evidence="8">The sequence shown here is derived from an EMBL/GenBank/DDBJ whole genome shotgun (WGS) entry which is preliminary data.</text>
</comment>
<dbReference type="PANTHER" id="PTHR30287">
    <property type="entry name" value="MEMBRANE COMPONENT OF PREDICTED ABC SUPERFAMILY METABOLITE UPTAKE TRANSPORTER"/>
    <property type="match status" value="1"/>
</dbReference>
<accession>A0A0J1H0I6</accession>
<evidence type="ECO:0000313" key="9">
    <source>
        <dbReference type="Proteomes" id="UP000035909"/>
    </source>
</evidence>
<dbReference type="OrthoDB" id="5292592at2"/>
<feature type="transmembrane region" description="Helical" evidence="6">
    <location>
        <begin position="260"/>
        <end position="286"/>
    </location>
</feature>
<feature type="transmembrane region" description="Helical" evidence="6">
    <location>
        <begin position="741"/>
        <end position="764"/>
    </location>
</feature>
<dbReference type="Pfam" id="PF02687">
    <property type="entry name" value="FtsX"/>
    <property type="match status" value="2"/>
</dbReference>
<evidence type="ECO:0000256" key="6">
    <source>
        <dbReference type="SAM" id="Phobius"/>
    </source>
</evidence>
<dbReference type="EMBL" id="LDOU01000026">
    <property type="protein sequence ID" value="KLV05340.1"/>
    <property type="molecule type" value="Genomic_DNA"/>
</dbReference>
<comment type="subcellular location">
    <subcellularLocation>
        <location evidence="1">Cell membrane</location>
        <topology evidence="1">Multi-pass membrane protein</topology>
    </subcellularLocation>
</comment>
<keyword evidence="2" id="KW-1003">Cell membrane</keyword>
<keyword evidence="5 6" id="KW-0472">Membrane</keyword>
<dbReference type="AlphaFoldDB" id="A0A0J1H0I6"/>
<dbReference type="PANTHER" id="PTHR30287:SF1">
    <property type="entry name" value="INNER MEMBRANE PROTEIN"/>
    <property type="match status" value="1"/>
</dbReference>
<feature type="transmembrane region" description="Helical" evidence="6">
    <location>
        <begin position="784"/>
        <end position="806"/>
    </location>
</feature>
<reference evidence="8 9" key="1">
    <citation type="submission" date="2015-05" db="EMBL/GenBank/DDBJ databases">
        <title>Photobacterium galathea sp. nov.</title>
        <authorList>
            <person name="Machado H."/>
            <person name="Gram L."/>
        </authorList>
    </citation>
    <scope>NUCLEOTIDE SEQUENCE [LARGE SCALE GENOMIC DNA]</scope>
    <source>
        <strain evidence="8 9">DSM 22954</strain>
    </source>
</reference>
<keyword evidence="3 6" id="KW-0812">Transmembrane</keyword>
<dbReference type="InterPro" id="IPR038766">
    <property type="entry name" value="Membrane_comp_ABC_pdt"/>
</dbReference>
<feature type="transmembrane region" description="Helical" evidence="6">
    <location>
        <begin position="350"/>
        <end position="376"/>
    </location>
</feature>
<evidence type="ECO:0000313" key="8">
    <source>
        <dbReference type="EMBL" id="KLV05340.1"/>
    </source>
</evidence>
<feature type="transmembrane region" description="Helical" evidence="6">
    <location>
        <begin position="307"/>
        <end position="330"/>
    </location>
</feature>
<feature type="transmembrane region" description="Helical" evidence="6">
    <location>
        <begin position="464"/>
        <end position="486"/>
    </location>
</feature>
<dbReference type="RefSeq" id="WP_047887424.1">
    <property type="nucleotide sequence ID" value="NZ_CP071325.1"/>
</dbReference>
<dbReference type="STRING" id="320778.ABT57_22080"/>
<feature type="domain" description="ABC3 transporter permease C-terminal" evidence="7">
    <location>
        <begin position="264"/>
        <end position="376"/>
    </location>
</feature>
<feature type="transmembrane region" description="Helical" evidence="6">
    <location>
        <begin position="419"/>
        <end position="443"/>
    </location>
</feature>
<dbReference type="GO" id="GO:0005886">
    <property type="term" value="C:plasma membrane"/>
    <property type="evidence" value="ECO:0007669"/>
    <property type="project" value="UniProtKB-SubCell"/>
</dbReference>